<dbReference type="Proteomes" id="UP000321606">
    <property type="component" value="Chromosome"/>
</dbReference>
<accession>A0A510JCK5</accession>
<reference evidence="1 2" key="1">
    <citation type="submission" date="2019-07" db="EMBL/GenBank/DDBJ databases">
        <title>Complete Genome Sequence of Leptotrichia goodfellowii Strain JCM 16774.</title>
        <authorList>
            <person name="Watanabe S."/>
            <person name="Cui L."/>
        </authorList>
    </citation>
    <scope>NUCLEOTIDE SEQUENCE [LARGE SCALE GENOMIC DNA]</scope>
    <source>
        <strain evidence="1 2">JCM16774</strain>
    </source>
</reference>
<dbReference type="KEGG" id="lgo:JCM16774_2000"/>
<dbReference type="EMBL" id="AP019822">
    <property type="protein sequence ID" value="BBM37048.1"/>
    <property type="molecule type" value="Genomic_DNA"/>
</dbReference>
<gene>
    <name evidence="1" type="ORF">JCM16774_2000</name>
</gene>
<protein>
    <submittedName>
        <fullName evidence="1">Uncharacterized protein</fullName>
    </submittedName>
</protein>
<evidence type="ECO:0000313" key="2">
    <source>
        <dbReference type="Proteomes" id="UP000321606"/>
    </source>
</evidence>
<dbReference type="OrthoDB" id="81054at2"/>
<organism evidence="1 2">
    <name type="scientific">Pseudoleptotrichia goodfellowii</name>
    <dbReference type="NCBI Taxonomy" id="157692"/>
    <lineage>
        <taxon>Bacteria</taxon>
        <taxon>Fusobacteriati</taxon>
        <taxon>Fusobacteriota</taxon>
        <taxon>Fusobacteriia</taxon>
        <taxon>Fusobacteriales</taxon>
        <taxon>Leptotrichiaceae</taxon>
        <taxon>Pseudoleptotrichia</taxon>
    </lineage>
</organism>
<dbReference type="STRING" id="714315.GCA_000516535_01997"/>
<proteinExistence type="predicted"/>
<dbReference type="AlphaFoldDB" id="A0A510JCK5"/>
<name>A0A510JCK5_9FUSO</name>
<evidence type="ECO:0000313" key="1">
    <source>
        <dbReference type="EMBL" id="BBM37048.1"/>
    </source>
</evidence>
<sequence>MYSVGEEFEKLIDDDIEYFTCLANITVKEKEYLICENEAGVKRVFWYDTNEEDLVILDEDEEDEVLEIWEEEYYGTDKDYMYWNEDFGEYDKVVKEDEDLSDLDDVGIDEMDDLEEIGSFEEDEEDIDEFLDNFLD</sequence>
<dbReference type="RefSeq" id="WP_006807683.1">
    <property type="nucleotide sequence ID" value="NZ_AP019822.1"/>
</dbReference>